<dbReference type="InParanoid" id="A0A4S2N457"/>
<protein>
    <submittedName>
        <fullName evidence="4">Phosphoglycerate mutase-like protein</fullName>
    </submittedName>
</protein>
<keyword evidence="2" id="KW-0472">Membrane</keyword>
<keyword evidence="2" id="KW-0812">Transmembrane</keyword>
<dbReference type="Pfam" id="PF00328">
    <property type="entry name" value="His_Phos_2"/>
    <property type="match status" value="1"/>
</dbReference>
<dbReference type="SUPFAM" id="SSF53254">
    <property type="entry name" value="Phosphoglycerate mutase-like"/>
    <property type="match status" value="1"/>
</dbReference>
<evidence type="ECO:0000256" key="2">
    <source>
        <dbReference type="SAM" id="Phobius"/>
    </source>
</evidence>
<dbReference type="STRING" id="341454.A0A4S2N457"/>
<dbReference type="PANTHER" id="PTHR11567:SF142">
    <property type="entry name" value="PHOSPHOGLYCERATE MUTASE-LIKE PROTEIN"/>
    <property type="match status" value="1"/>
</dbReference>
<proteinExistence type="inferred from homology"/>
<gene>
    <name evidence="4" type="ORF">EX30DRAFT_302461</name>
</gene>
<keyword evidence="3" id="KW-0732">Signal</keyword>
<sequence length="472" mass="51259">MQLIASLPLLLSLLPFGAAHHSDETVHAAVIFHRHTDRTWKSAPPTRLTTLGQTQAYKSGRYWAKRYLDASSDHQILGISPSTYNPADLKVYAPDEPVLVTTGQSFLQGLYPPSSAAAETLANGTKLEAPLEGYQYAALHTVQKDSPEAIWLKGDDSCPAHDAVEDVFEVSSSEESDTKAFYESFYDRVFSGVMDKSKLSFSNAFAVFDYVNVGITRNETIAKAVSSDELAKLQYLASRAEFALNGDIASTTDIRAISGRTLARRVLDQLTLAISTKGLKEKFFISVGSYDTFLSFFAIVGLPAFKDEFRNLPNLGSVMAFEVLSYGQQSSLPAEKELFIRFLFRNGTEDTSAATATPLFSTSSWDAIIPWATFQEKMGAIAIKGLDEWCNLCKSQQLFCNAYYPAGVTVGSLNKGSNGLSAPVAGIVGGVIVLGVMSLLTLAALFLGLRVTRKRKLPAAKTLDDASSIEKA</sequence>
<keyword evidence="2" id="KW-1133">Transmembrane helix</keyword>
<feature type="transmembrane region" description="Helical" evidence="2">
    <location>
        <begin position="424"/>
        <end position="447"/>
    </location>
</feature>
<reference evidence="4 5" key="1">
    <citation type="submission" date="2019-04" db="EMBL/GenBank/DDBJ databases">
        <title>Comparative genomics and transcriptomics to analyze fruiting body development in filamentous ascomycetes.</title>
        <authorList>
            <consortium name="DOE Joint Genome Institute"/>
            <person name="Lutkenhaus R."/>
            <person name="Traeger S."/>
            <person name="Breuer J."/>
            <person name="Kuo A."/>
            <person name="Lipzen A."/>
            <person name="Pangilinan J."/>
            <person name="Dilworth D."/>
            <person name="Sandor L."/>
            <person name="Poggeler S."/>
            <person name="Barry K."/>
            <person name="Grigoriev I.V."/>
            <person name="Nowrousian M."/>
        </authorList>
    </citation>
    <scope>NUCLEOTIDE SEQUENCE [LARGE SCALE GENOMIC DNA]</scope>
    <source>
        <strain evidence="4 5">CBS 389.68</strain>
    </source>
</reference>
<dbReference type="InterPro" id="IPR050645">
    <property type="entry name" value="Histidine_acid_phosphatase"/>
</dbReference>
<evidence type="ECO:0000256" key="3">
    <source>
        <dbReference type="SAM" id="SignalP"/>
    </source>
</evidence>
<dbReference type="InterPro" id="IPR000560">
    <property type="entry name" value="His_Pase_clade-2"/>
</dbReference>
<name>A0A4S2N457_9PEZI</name>
<dbReference type="InterPro" id="IPR029033">
    <property type="entry name" value="His_PPase_superfam"/>
</dbReference>
<feature type="signal peptide" evidence="3">
    <location>
        <begin position="1"/>
        <end position="19"/>
    </location>
</feature>
<keyword evidence="5" id="KW-1185">Reference proteome</keyword>
<dbReference type="OrthoDB" id="258392at2759"/>
<evidence type="ECO:0000313" key="5">
    <source>
        <dbReference type="Proteomes" id="UP000298138"/>
    </source>
</evidence>
<organism evidence="4 5">
    <name type="scientific">Ascodesmis nigricans</name>
    <dbReference type="NCBI Taxonomy" id="341454"/>
    <lineage>
        <taxon>Eukaryota</taxon>
        <taxon>Fungi</taxon>
        <taxon>Dikarya</taxon>
        <taxon>Ascomycota</taxon>
        <taxon>Pezizomycotina</taxon>
        <taxon>Pezizomycetes</taxon>
        <taxon>Pezizales</taxon>
        <taxon>Ascodesmidaceae</taxon>
        <taxon>Ascodesmis</taxon>
    </lineage>
</organism>
<dbReference type="EMBL" id="ML220113">
    <property type="protein sequence ID" value="TGZ83754.1"/>
    <property type="molecule type" value="Genomic_DNA"/>
</dbReference>
<dbReference type="AlphaFoldDB" id="A0A4S2N457"/>
<dbReference type="GO" id="GO:0016791">
    <property type="term" value="F:phosphatase activity"/>
    <property type="evidence" value="ECO:0007669"/>
    <property type="project" value="TreeGrafter"/>
</dbReference>
<dbReference type="Gene3D" id="3.40.50.1240">
    <property type="entry name" value="Phosphoglycerate mutase-like"/>
    <property type="match status" value="1"/>
</dbReference>
<dbReference type="CDD" id="cd07061">
    <property type="entry name" value="HP_HAP_like"/>
    <property type="match status" value="1"/>
</dbReference>
<accession>A0A4S2N457</accession>
<dbReference type="PANTHER" id="PTHR11567">
    <property type="entry name" value="ACID PHOSPHATASE-RELATED"/>
    <property type="match status" value="1"/>
</dbReference>
<comment type="similarity">
    <text evidence="1">Belongs to the histidine acid phosphatase family.</text>
</comment>
<evidence type="ECO:0000313" key="4">
    <source>
        <dbReference type="EMBL" id="TGZ83754.1"/>
    </source>
</evidence>
<evidence type="ECO:0000256" key="1">
    <source>
        <dbReference type="ARBA" id="ARBA00005375"/>
    </source>
</evidence>
<feature type="chain" id="PRO_5020393440" evidence="3">
    <location>
        <begin position="20"/>
        <end position="472"/>
    </location>
</feature>
<dbReference type="Proteomes" id="UP000298138">
    <property type="component" value="Unassembled WGS sequence"/>
</dbReference>